<gene>
    <name evidence="1" type="ORF">ACFFTL_03280</name>
</gene>
<accession>A0ABV5R0N2</accession>
<evidence type="ECO:0000313" key="2">
    <source>
        <dbReference type="Proteomes" id="UP001589710"/>
    </source>
</evidence>
<dbReference type="EMBL" id="JBHMCG010000011">
    <property type="protein sequence ID" value="MFB9571388.1"/>
    <property type="molecule type" value="Genomic_DNA"/>
</dbReference>
<dbReference type="Proteomes" id="UP001589710">
    <property type="component" value="Unassembled WGS sequence"/>
</dbReference>
<proteinExistence type="predicted"/>
<dbReference type="RefSeq" id="WP_345515919.1">
    <property type="nucleotide sequence ID" value="NZ_BAAAXD010000034.1"/>
</dbReference>
<protein>
    <submittedName>
        <fullName evidence="1">Uncharacterized protein</fullName>
    </submittedName>
</protein>
<keyword evidence="2" id="KW-1185">Reference proteome</keyword>
<organism evidence="1 2">
    <name type="scientific">Streptomyces yanii</name>
    <dbReference type="NCBI Taxonomy" id="78510"/>
    <lineage>
        <taxon>Bacteria</taxon>
        <taxon>Bacillati</taxon>
        <taxon>Actinomycetota</taxon>
        <taxon>Actinomycetes</taxon>
        <taxon>Kitasatosporales</taxon>
        <taxon>Streptomycetaceae</taxon>
        <taxon>Streptomyces</taxon>
    </lineage>
</organism>
<sequence length="47" mass="5017">MSNALALVRLLLPVSDRDKDIEILAGTVVELVGDGVEVGLAERAEIR</sequence>
<comment type="caution">
    <text evidence="1">The sequence shown here is derived from an EMBL/GenBank/DDBJ whole genome shotgun (WGS) entry which is preliminary data.</text>
</comment>
<evidence type="ECO:0000313" key="1">
    <source>
        <dbReference type="EMBL" id="MFB9571388.1"/>
    </source>
</evidence>
<reference evidence="1 2" key="1">
    <citation type="submission" date="2024-09" db="EMBL/GenBank/DDBJ databases">
        <authorList>
            <person name="Sun Q."/>
            <person name="Mori K."/>
        </authorList>
    </citation>
    <scope>NUCLEOTIDE SEQUENCE [LARGE SCALE GENOMIC DNA]</scope>
    <source>
        <strain evidence="1 2">JCM 3331</strain>
    </source>
</reference>
<name>A0ABV5R0N2_9ACTN</name>